<feature type="domain" description="VOC" evidence="1">
    <location>
        <begin position="4"/>
        <end position="119"/>
    </location>
</feature>
<keyword evidence="3" id="KW-1185">Reference proteome</keyword>
<accession>A0A838L405</accession>
<gene>
    <name evidence="2" type="ORF">HZF05_03465</name>
</gene>
<dbReference type="Pfam" id="PF00903">
    <property type="entry name" value="Glyoxalase"/>
    <property type="match status" value="1"/>
</dbReference>
<dbReference type="SUPFAM" id="SSF54593">
    <property type="entry name" value="Glyoxalase/Bleomycin resistance protein/Dihydroxybiphenyl dioxygenase"/>
    <property type="match status" value="1"/>
</dbReference>
<evidence type="ECO:0000313" key="3">
    <source>
        <dbReference type="Proteomes" id="UP000570166"/>
    </source>
</evidence>
<dbReference type="Gene3D" id="3.10.180.10">
    <property type="entry name" value="2,3-Dihydroxybiphenyl 1,2-Dioxygenase, domain 1"/>
    <property type="match status" value="1"/>
</dbReference>
<dbReference type="Proteomes" id="UP000570166">
    <property type="component" value="Unassembled WGS sequence"/>
</dbReference>
<dbReference type="InterPro" id="IPR037523">
    <property type="entry name" value="VOC_core"/>
</dbReference>
<reference evidence="2 3" key="1">
    <citation type="submission" date="2020-07" db="EMBL/GenBank/DDBJ databases">
        <authorList>
            <person name="Sun Q."/>
        </authorList>
    </citation>
    <scope>NUCLEOTIDE SEQUENCE [LARGE SCALE GENOMIC DNA]</scope>
    <source>
        <strain evidence="2 3">CGMCC 1.13654</strain>
    </source>
</reference>
<proteinExistence type="predicted"/>
<protein>
    <submittedName>
        <fullName evidence="2">VOC family protein</fullName>
    </submittedName>
</protein>
<evidence type="ECO:0000313" key="2">
    <source>
        <dbReference type="EMBL" id="MBA2933149.1"/>
    </source>
</evidence>
<organism evidence="2 3">
    <name type="scientific">Sphingomonas chungangi</name>
    <dbReference type="NCBI Taxonomy" id="2683589"/>
    <lineage>
        <taxon>Bacteria</taxon>
        <taxon>Pseudomonadati</taxon>
        <taxon>Pseudomonadota</taxon>
        <taxon>Alphaproteobacteria</taxon>
        <taxon>Sphingomonadales</taxon>
        <taxon>Sphingomonadaceae</taxon>
        <taxon>Sphingomonas</taxon>
    </lineage>
</organism>
<evidence type="ECO:0000259" key="1">
    <source>
        <dbReference type="PROSITE" id="PS51819"/>
    </source>
</evidence>
<dbReference type="AlphaFoldDB" id="A0A838L405"/>
<sequence>MLRRLNYVGIPTRNQDRALTFWTEIMGCIITTDRLVGEKRWIELAIPGAQTGLLLLTPEGQEDRVGTFFNGSFGCDDVEYAYEKLCARGVEFLGPPEKKPFPHVYFKDPDGNSFFLSSR</sequence>
<dbReference type="PANTHER" id="PTHR36437:SF2">
    <property type="entry name" value="GLYOXALASE_BLEOMYCIN RESISTANCE PROTEIN_DIOXYGENASE"/>
    <property type="match status" value="1"/>
</dbReference>
<dbReference type="PROSITE" id="PS51819">
    <property type="entry name" value="VOC"/>
    <property type="match status" value="1"/>
</dbReference>
<name>A0A838L405_9SPHN</name>
<dbReference type="PANTHER" id="PTHR36437">
    <property type="entry name" value="GLYOXALASE/BLEOMYCIN RESISTANCE PROTEIN/DIOXYGENASE"/>
    <property type="match status" value="1"/>
</dbReference>
<dbReference type="InterPro" id="IPR004360">
    <property type="entry name" value="Glyas_Fos-R_dOase_dom"/>
</dbReference>
<dbReference type="EMBL" id="JACEIB010000002">
    <property type="protein sequence ID" value="MBA2933149.1"/>
    <property type="molecule type" value="Genomic_DNA"/>
</dbReference>
<comment type="caution">
    <text evidence="2">The sequence shown here is derived from an EMBL/GenBank/DDBJ whole genome shotgun (WGS) entry which is preliminary data.</text>
</comment>
<dbReference type="InterPro" id="IPR029068">
    <property type="entry name" value="Glyas_Bleomycin-R_OHBP_Dase"/>
</dbReference>